<comment type="caution">
    <text evidence="2">The sequence shown here is derived from an EMBL/GenBank/DDBJ whole genome shotgun (WGS) entry which is preliminary data.</text>
</comment>
<keyword evidence="1" id="KW-0732">Signal</keyword>
<name>A0A0V1B9T3_TRISP</name>
<dbReference type="EMBL" id="JYDH01000077">
    <property type="protein sequence ID" value="KRY33721.1"/>
    <property type="molecule type" value="Genomic_DNA"/>
</dbReference>
<reference evidence="2 3" key="1">
    <citation type="submission" date="2015-01" db="EMBL/GenBank/DDBJ databases">
        <title>Evolution of Trichinella species and genotypes.</title>
        <authorList>
            <person name="Korhonen P.K."/>
            <person name="Edoardo P."/>
            <person name="Giuseppe L.R."/>
            <person name="Gasser R.B."/>
        </authorList>
    </citation>
    <scope>NUCLEOTIDE SEQUENCE [LARGE SCALE GENOMIC DNA]</scope>
    <source>
        <strain evidence="2">ISS3</strain>
    </source>
</reference>
<proteinExistence type="predicted"/>
<evidence type="ECO:0000256" key="1">
    <source>
        <dbReference type="SAM" id="SignalP"/>
    </source>
</evidence>
<dbReference type="Proteomes" id="UP000054776">
    <property type="component" value="Unassembled WGS sequence"/>
</dbReference>
<evidence type="ECO:0000313" key="3">
    <source>
        <dbReference type="Proteomes" id="UP000054776"/>
    </source>
</evidence>
<feature type="signal peptide" evidence="1">
    <location>
        <begin position="1"/>
        <end position="26"/>
    </location>
</feature>
<feature type="chain" id="PRO_5006875076" evidence="1">
    <location>
        <begin position="27"/>
        <end position="270"/>
    </location>
</feature>
<dbReference type="InParanoid" id="A0A0V1B9T3"/>
<protein>
    <submittedName>
        <fullName evidence="2">Uncharacterized protein</fullName>
    </submittedName>
</protein>
<gene>
    <name evidence="2" type="ORF">T01_1664</name>
</gene>
<dbReference type="AlphaFoldDB" id="A0A0V1B9T3"/>
<keyword evidence="3" id="KW-1185">Reference proteome</keyword>
<accession>A0A0V1B9T3</accession>
<organism evidence="2 3">
    <name type="scientific">Trichinella spiralis</name>
    <name type="common">Trichina worm</name>
    <dbReference type="NCBI Taxonomy" id="6334"/>
    <lineage>
        <taxon>Eukaryota</taxon>
        <taxon>Metazoa</taxon>
        <taxon>Ecdysozoa</taxon>
        <taxon>Nematoda</taxon>
        <taxon>Enoplea</taxon>
        <taxon>Dorylaimia</taxon>
        <taxon>Trichinellida</taxon>
        <taxon>Trichinellidae</taxon>
        <taxon>Trichinella</taxon>
    </lineage>
</organism>
<dbReference type="STRING" id="6334.A0A0V1B9T3"/>
<evidence type="ECO:0000313" key="2">
    <source>
        <dbReference type="EMBL" id="KRY33721.1"/>
    </source>
</evidence>
<sequence>MHYNESTSHQPLLLLLLLLLFVQLRSQFSLVARLETFMTDFKGFADEYREKKQELDAFHATYNEDRGFCVLRPEELHVTTVEISDRYCQLLSFVDERLCETVKLRILPTGGKILMTSFRSKLTGYAMDGMELRGFHYANSRLHVLSNLFTEVIIGQDILGRSLHSYNIIYCASELNTVADDLFGICDSREQSTDYRAENPSSCAWPNIFTYLVWQRMFARIVVPHICHMIENTFALARHGYQSYDSLQFARKWSNTKLQRCHMEGSCHGV</sequence>